<evidence type="ECO:0000313" key="5">
    <source>
        <dbReference type="EMBL" id="WNE85018.1"/>
    </source>
</evidence>
<dbReference type="GO" id="GO:0003677">
    <property type="term" value="F:DNA binding"/>
    <property type="evidence" value="ECO:0007669"/>
    <property type="project" value="UniProtKB-UniRule"/>
</dbReference>
<organism evidence="5 6">
    <name type="scientific">Bifidobacterium adolescentis</name>
    <dbReference type="NCBI Taxonomy" id="1680"/>
    <lineage>
        <taxon>Bacteria</taxon>
        <taxon>Bacillati</taxon>
        <taxon>Actinomycetota</taxon>
        <taxon>Actinomycetes</taxon>
        <taxon>Bifidobacteriales</taxon>
        <taxon>Bifidobacteriaceae</taxon>
        <taxon>Bifidobacterium</taxon>
    </lineage>
</organism>
<proteinExistence type="predicted"/>
<dbReference type="Gene3D" id="1.10.357.10">
    <property type="entry name" value="Tetracycline Repressor, domain 2"/>
    <property type="match status" value="1"/>
</dbReference>
<reference evidence="5" key="1">
    <citation type="journal article" date="2016" name="Sci. Rep.">
        <title>Evaluation of genetic diversity among strains of the human gut commensal Bifidobacterium adolescentis.</title>
        <authorList>
            <person name="Duranti S."/>
            <person name="Milani C."/>
            <person name="Lugli G.A."/>
            <person name="Mancabelli L."/>
            <person name="Turroni F."/>
            <person name="Ferrario C."/>
            <person name="Mangifesta M."/>
            <person name="Viappiani A."/>
            <person name="Sanchez B."/>
            <person name="Margolles A."/>
            <person name="van Sinderen D."/>
            <person name="Ventura M."/>
        </authorList>
    </citation>
    <scope>NUCLEOTIDE SEQUENCE</scope>
    <source>
        <strain evidence="5">703B</strain>
    </source>
</reference>
<feature type="region of interest" description="Disordered" evidence="3">
    <location>
        <begin position="1"/>
        <end position="43"/>
    </location>
</feature>
<dbReference type="SUPFAM" id="SSF46689">
    <property type="entry name" value="Homeodomain-like"/>
    <property type="match status" value="1"/>
</dbReference>
<dbReference type="Proteomes" id="UP000193179">
    <property type="component" value="Chromosome"/>
</dbReference>
<sequence length="244" mass="27830">MKTHVGSGNSILQISMEPQENTSANSIKSRPINQRKRLSPAQRRKQIVQEAVTLITQYGSYGFPMQALADAVGMTLPGLNHYVKNREELLSLVIETFYDSEEEGNAHTALGAAISHCDQTDSATKERRHLPSTLHETVRFNAKRPELVALFMRLAIEASDPEHPAHEFYQNRHNSILTDMTSVDWELPEEYRDPERLHDLIVTAFFAMDGVQIQSLTNPNESMMQLWERAEHILFPSPTWDGYR</sequence>
<evidence type="ECO:0000256" key="3">
    <source>
        <dbReference type="SAM" id="MobiDB-lite"/>
    </source>
</evidence>
<keyword evidence="1 2" id="KW-0238">DNA-binding</keyword>
<evidence type="ECO:0000256" key="1">
    <source>
        <dbReference type="ARBA" id="ARBA00023125"/>
    </source>
</evidence>
<evidence type="ECO:0000259" key="4">
    <source>
        <dbReference type="PROSITE" id="PS50977"/>
    </source>
</evidence>
<dbReference type="PROSITE" id="PS50977">
    <property type="entry name" value="HTH_TETR_2"/>
    <property type="match status" value="1"/>
</dbReference>
<gene>
    <name evidence="5" type="ORF">B0703_08500</name>
</gene>
<feature type="DNA-binding region" description="H-T-H motif" evidence="2">
    <location>
        <begin position="64"/>
        <end position="83"/>
    </location>
</feature>
<feature type="domain" description="HTH tetR-type" evidence="4">
    <location>
        <begin position="41"/>
        <end position="101"/>
    </location>
</feature>
<dbReference type="EMBL" id="CP133648">
    <property type="protein sequence ID" value="WNE85018.1"/>
    <property type="molecule type" value="Genomic_DNA"/>
</dbReference>
<protein>
    <submittedName>
        <fullName evidence="5">TetR/AcrR family transcriptional regulator</fullName>
    </submittedName>
</protein>
<reference evidence="5" key="2">
    <citation type="submission" date="2023-09" db="EMBL/GenBank/DDBJ databases">
        <title>Ecological and genomic based identification of the Bifidobacterium adolescentis prototype of the healthy human gut microbiota.</title>
        <authorList>
            <person name="Lugli G.A."/>
            <person name="Argentini C."/>
            <person name="Tarracchini C."/>
            <person name="Fontana F."/>
            <person name="Alessandri G."/>
            <person name="Mancabelli L."/>
            <person name="Milani C."/>
            <person name="Turroni F."/>
            <person name="Ventura M."/>
        </authorList>
    </citation>
    <scope>NUCLEOTIDE SEQUENCE</scope>
    <source>
        <strain evidence="5">703B</strain>
    </source>
</reference>
<name>A0AAF0VBI2_BIFAD</name>
<evidence type="ECO:0000256" key="2">
    <source>
        <dbReference type="PROSITE-ProRule" id="PRU00335"/>
    </source>
</evidence>
<accession>A0AAF0VBI2</accession>
<evidence type="ECO:0000313" key="6">
    <source>
        <dbReference type="Proteomes" id="UP000193179"/>
    </source>
</evidence>
<dbReference type="AlphaFoldDB" id="A0AAF0VBI2"/>
<dbReference type="InterPro" id="IPR009057">
    <property type="entry name" value="Homeodomain-like_sf"/>
</dbReference>
<dbReference type="RefSeq" id="WP_085346807.1">
    <property type="nucleotide sequence ID" value="NZ_CP133648.1"/>
</dbReference>
<feature type="compositionally biased region" description="Basic residues" evidence="3">
    <location>
        <begin position="33"/>
        <end position="43"/>
    </location>
</feature>
<feature type="compositionally biased region" description="Polar residues" evidence="3">
    <location>
        <begin position="1"/>
        <end position="32"/>
    </location>
</feature>
<dbReference type="InterPro" id="IPR001647">
    <property type="entry name" value="HTH_TetR"/>
</dbReference>